<sequence length="454" mass="50131">MPANLDFDALKAAVHSGEIDTVMVALVDMQGRLQGKRFHAAHFIENPHETHCCNYLLATDLEMETVQGYRATSWASGYGDYVMKSDLATLRRLPWIPGTALCFADLYDHNTHELVPHAPRSILRRQITRAEAMGFTPMMATELEFFLFEQGYKDLFDAGYRDLVPTARHNVDYGLTGTFADEPVMRDLRNGLYGAGIPVENSKGEAEAGQHEINVKYSDALDTADMHVLIKAATKEISQLHGKSATFIAKYAHGKAGSSSHVHQSLFRDGKNAFHDPDAQHGMSELMQHYMAGQLAHASELTYFLAPYVNSYKRFVTGLFAPTKAIWSIDNRTAGFRVCGDNTKGVRVECRIGGSDLNPYLACAVLLAAGLTGIEKKLPLEPAFSGDAYAAQAAVREIPKTLGAAAEALNASQMLRTQLGDEVVDHYLRAAAWELEEQNRVVTDWELARGFERA</sequence>
<dbReference type="GO" id="GO:0006542">
    <property type="term" value="P:glutamine biosynthetic process"/>
    <property type="evidence" value="ECO:0007669"/>
    <property type="project" value="InterPro"/>
</dbReference>
<evidence type="ECO:0000256" key="8">
    <source>
        <dbReference type="PROSITE-ProRule" id="PRU01330"/>
    </source>
</evidence>
<evidence type="ECO:0000256" key="4">
    <source>
        <dbReference type="ARBA" id="ARBA00022598"/>
    </source>
</evidence>
<dbReference type="SUPFAM" id="SSF54368">
    <property type="entry name" value="Glutamine synthetase, N-terminal domain"/>
    <property type="match status" value="1"/>
</dbReference>
<dbReference type="Pfam" id="PF00120">
    <property type="entry name" value="Gln-synt_C"/>
    <property type="match status" value="1"/>
</dbReference>
<evidence type="ECO:0000256" key="2">
    <source>
        <dbReference type="ARBA" id="ARBA00003117"/>
    </source>
</evidence>
<dbReference type="SUPFAM" id="SSF55931">
    <property type="entry name" value="Glutamine synthetase/guanido kinase"/>
    <property type="match status" value="1"/>
</dbReference>
<dbReference type="GO" id="GO:0042402">
    <property type="term" value="P:biogenic amine catabolic process"/>
    <property type="evidence" value="ECO:0007669"/>
    <property type="project" value="UniProtKB-ARBA"/>
</dbReference>
<evidence type="ECO:0000256" key="3">
    <source>
        <dbReference type="ARBA" id="ARBA00009897"/>
    </source>
</evidence>
<dbReference type="OrthoDB" id="9807095at2"/>
<organism evidence="12 13">
    <name type="scientific">Paracoccus aestuariivivens</name>
    <dbReference type="NCBI Taxonomy" id="1820333"/>
    <lineage>
        <taxon>Bacteria</taxon>
        <taxon>Pseudomonadati</taxon>
        <taxon>Pseudomonadota</taxon>
        <taxon>Alphaproteobacteria</taxon>
        <taxon>Rhodobacterales</taxon>
        <taxon>Paracoccaceae</taxon>
        <taxon>Paracoccus</taxon>
    </lineage>
</organism>
<dbReference type="RefSeq" id="WP_155094460.1">
    <property type="nucleotide sequence ID" value="NZ_WMIE01000001.1"/>
</dbReference>
<keyword evidence="13" id="KW-1185">Reference proteome</keyword>
<evidence type="ECO:0000256" key="6">
    <source>
        <dbReference type="ARBA" id="ARBA00022840"/>
    </source>
</evidence>
<name>A0A6L6JAI9_9RHOB</name>
<reference evidence="12 13" key="1">
    <citation type="submission" date="2019-11" db="EMBL/GenBank/DDBJ databases">
        <authorList>
            <person name="Dong K."/>
        </authorList>
    </citation>
    <scope>NUCLEOTIDE SEQUENCE [LARGE SCALE GENOMIC DNA]</scope>
    <source>
        <strain evidence="12 13">NBRC 111993</strain>
    </source>
</reference>
<comment type="caution">
    <text evidence="12">The sequence shown here is derived from an EMBL/GenBank/DDBJ whole genome shotgun (WGS) entry which is preliminary data.</text>
</comment>
<evidence type="ECO:0000259" key="10">
    <source>
        <dbReference type="PROSITE" id="PS51986"/>
    </source>
</evidence>
<comment type="similarity">
    <text evidence="3 8 9">Belongs to the glutamine synthetase family.</text>
</comment>
<evidence type="ECO:0000256" key="1">
    <source>
        <dbReference type="ARBA" id="ARBA00001946"/>
    </source>
</evidence>
<keyword evidence="6" id="KW-0067">ATP-binding</keyword>
<evidence type="ECO:0000313" key="12">
    <source>
        <dbReference type="EMBL" id="MTH77154.1"/>
    </source>
</evidence>
<evidence type="ECO:0000256" key="7">
    <source>
        <dbReference type="ARBA" id="ARBA00023231"/>
    </source>
</evidence>
<keyword evidence="7" id="KW-0535">Nitrogen fixation</keyword>
<dbReference type="PROSITE" id="PS51987">
    <property type="entry name" value="GS_CATALYTIC"/>
    <property type="match status" value="1"/>
</dbReference>
<proteinExistence type="inferred from homology"/>
<keyword evidence="4" id="KW-0436">Ligase</keyword>
<feature type="domain" description="GS beta-grasp" evidence="10">
    <location>
        <begin position="17"/>
        <end position="111"/>
    </location>
</feature>
<evidence type="ECO:0000259" key="11">
    <source>
        <dbReference type="PROSITE" id="PS51987"/>
    </source>
</evidence>
<dbReference type="AlphaFoldDB" id="A0A6L6JAI9"/>
<evidence type="ECO:0000313" key="13">
    <source>
        <dbReference type="Proteomes" id="UP000478183"/>
    </source>
</evidence>
<feature type="domain" description="GS catalytic" evidence="11">
    <location>
        <begin position="119"/>
        <end position="454"/>
    </location>
</feature>
<dbReference type="InterPro" id="IPR014746">
    <property type="entry name" value="Gln_synth/guanido_kin_cat_dom"/>
</dbReference>
<comment type="cofactor">
    <cofactor evidence="1">
        <name>Mg(2+)</name>
        <dbReference type="ChEBI" id="CHEBI:18420"/>
    </cofactor>
</comment>
<dbReference type="GO" id="GO:0004356">
    <property type="term" value="F:glutamine synthetase activity"/>
    <property type="evidence" value="ECO:0007669"/>
    <property type="project" value="InterPro"/>
</dbReference>
<dbReference type="Gene3D" id="3.30.590.10">
    <property type="entry name" value="Glutamine synthetase/guanido kinase, catalytic domain"/>
    <property type="match status" value="1"/>
</dbReference>
<dbReference type="InterPro" id="IPR008147">
    <property type="entry name" value="Gln_synt_N"/>
</dbReference>
<evidence type="ECO:0000256" key="9">
    <source>
        <dbReference type="RuleBase" id="RU000384"/>
    </source>
</evidence>
<dbReference type="SMART" id="SM01230">
    <property type="entry name" value="Gln-synt_C"/>
    <property type="match status" value="1"/>
</dbReference>
<dbReference type="PANTHER" id="PTHR43785:SF12">
    <property type="entry name" value="TYPE-1 GLUTAMINE SYNTHETASE 2"/>
    <property type="match status" value="1"/>
</dbReference>
<dbReference type="EMBL" id="WMIE01000001">
    <property type="protein sequence ID" value="MTH77154.1"/>
    <property type="molecule type" value="Genomic_DNA"/>
</dbReference>
<dbReference type="InterPro" id="IPR036651">
    <property type="entry name" value="Gln_synt_N_sf"/>
</dbReference>
<dbReference type="GO" id="GO:0005524">
    <property type="term" value="F:ATP binding"/>
    <property type="evidence" value="ECO:0007669"/>
    <property type="project" value="UniProtKB-KW"/>
</dbReference>
<evidence type="ECO:0000256" key="5">
    <source>
        <dbReference type="ARBA" id="ARBA00022741"/>
    </source>
</evidence>
<keyword evidence="5" id="KW-0547">Nucleotide-binding</keyword>
<dbReference type="FunFam" id="3.30.590.10:FF:000005">
    <property type="entry name" value="Probable glutamine synthetase"/>
    <property type="match status" value="1"/>
</dbReference>
<dbReference type="InterPro" id="IPR008146">
    <property type="entry name" value="Gln_synth_cat_dom"/>
</dbReference>
<protein>
    <submittedName>
        <fullName evidence="12">Glutamine synthetase</fullName>
    </submittedName>
</protein>
<dbReference type="PANTHER" id="PTHR43785">
    <property type="entry name" value="GAMMA-GLUTAMYLPUTRESCINE SYNTHETASE"/>
    <property type="match status" value="1"/>
</dbReference>
<comment type="function">
    <text evidence="2">Catalyzes the ATP-dependent biosynthesis of glutamine from glutamate and ammonia.</text>
</comment>
<dbReference type="Gene3D" id="3.10.20.70">
    <property type="entry name" value="Glutamine synthetase, N-terminal domain"/>
    <property type="match status" value="1"/>
</dbReference>
<dbReference type="Proteomes" id="UP000478183">
    <property type="component" value="Unassembled WGS sequence"/>
</dbReference>
<dbReference type="GO" id="GO:0006576">
    <property type="term" value="P:biogenic amine metabolic process"/>
    <property type="evidence" value="ECO:0007669"/>
    <property type="project" value="UniProtKB-ARBA"/>
</dbReference>
<gene>
    <name evidence="12" type="ORF">GL286_05390</name>
</gene>
<accession>A0A6L6JAI9</accession>
<dbReference type="PROSITE" id="PS51986">
    <property type="entry name" value="GS_BETA_GRASP"/>
    <property type="match status" value="1"/>
</dbReference>